<dbReference type="AlphaFoldDB" id="A0A067P455"/>
<proteinExistence type="predicted"/>
<dbReference type="EMBL" id="KL197776">
    <property type="protein sequence ID" value="KDQ49693.1"/>
    <property type="molecule type" value="Genomic_DNA"/>
</dbReference>
<evidence type="ECO:0000313" key="1">
    <source>
        <dbReference type="EMBL" id="KDQ49693.1"/>
    </source>
</evidence>
<keyword evidence="2" id="KW-1185">Reference proteome</keyword>
<name>A0A067P455_9AGAM</name>
<sequence>MEISELPLRQQNGKWKHVAPKSIPTYRNHEDSGSFDILSVEAPFKRLSLTLTLFQKLLAVIFGAECCWLEIVEFGFHCSRPTTRNKCLPSSSLGRQPNLPWCSSVSQVKSLLLAWLLERIDNLAGPIPQIMGNSELPPPAKMEICHPRTHTNIMESRRFLHSMFRPMGFHSTGDMIVLSP</sequence>
<accession>A0A067P455</accession>
<dbReference type="HOGENOM" id="CLU_1496433_0_0_1"/>
<dbReference type="Proteomes" id="UP000027265">
    <property type="component" value="Unassembled WGS sequence"/>
</dbReference>
<dbReference type="InParanoid" id="A0A067P455"/>
<evidence type="ECO:0000313" key="2">
    <source>
        <dbReference type="Proteomes" id="UP000027265"/>
    </source>
</evidence>
<organism evidence="1 2">
    <name type="scientific">Jaapia argillacea MUCL 33604</name>
    <dbReference type="NCBI Taxonomy" id="933084"/>
    <lineage>
        <taxon>Eukaryota</taxon>
        <taxon>Fungi</taxon>
        <taxon>Dikarya</taxon>
        <taxon>Basidiomycota</taxon>
        <taxon>Agaricomycotina</taxon>
        <taxon>Agaricomycetes</taxon>
        <taxon>Agaricomycetidae</taxon>
        <taxon>Jaapiales</taxon>
        <taxon>Jaapiaceae</taxon>
        <taxon>Jaapia</taxon>
    </lineage>
</organism>
<gene>
    <name evidence="1" type="ORF">JAAARDRAFT_63556</name>
</gene>
<protein>
    <submittedName>
        <fullName evidence="1">Uncharacterized protein</fullName>
    </submittedName>
</protein>
<reference evidence="2" key="1">
    <citation type="journal article" date="2014" name="Proc. Natl. Acad. Sci. U.S.A.">
        <title>Extensive sampling of basidiomycete genomes demonstrates inadequacy of the white-rot/brown-rot paradigm for wood decay fungi.</title>
        <authorList>
            <person name="Riley R."/>
            <person name="Salamov A.A."/>
            <person name="Brown D.W."/>
            <person name="Nagy L.G."/>
            <person name="Floudas D."/>
            <person name="Held B.W."/>
            <person name="Levasseur A."/>
            <person name="Lombard V."/>
            <person name="Morin E."/>
            <person name="Otillar R."/>
            <person name="Lindquist E.A."/>
            <person name="Sun H."/>
            <person name="LaButti K.M."/>
            <person name="Schmutz J."/>
            <person name="Jabbour D."/>
            <person name="Luo H."/>
            <person name="Baker S.E."/>
            <person name="Pisabarro A.G."/>
            <person name="Walton J.D."/>
            <person name="Blanchette R.A."/>
            <person name="Henrissat B."/>
            <person name="Martin F."/>
            <person name="Cullen D."/>
            <person name="Hibbett D.S."/>
            <person name="Grigoriev I.V."/>
        </authorList>
    </citation>
    <scope>NUCLEOTIDE SEQUENCE [LARGE SCALE GENOMIC DNA]</scope>
    <source>
        <strain evidence="2">MUCL 33604</strain>
    </source>
</reference>